<organism evidence="1 2">
    <name type="scientific">Arabis nemorensis</name>
    <dbReference type="NCBI Taxonomy" id="586526"/>
    <lineage>
        <taxon>Eukaryota</taxon>
        <taxon>Viridiplantae</taxon>
        <taxon>Streptophyta</taxon>
        <taxon>Embryophyta</taxon>
        <taxon>Tracheophyta</taxon>
        <taxon>Spermatophyta</taxon>
        <taxon>Magnoliopsida</taxon>
        <taxon>eudicotyledons</taxon>
        <taxon>Gunneridae</taxon>
        <taxon>Pentapetalae</taxon>
        <taxon>rosids</taxon>
        <taxon>malvids</taxon>
        <taxon>Brassicales</taxon>
        <taxon>Brassicaceae</taxon>
        <taxon>Arabideae</taxon>
        <taxon>Arabis</taxon>
    </lineage>
</organism>
<accession>A0A565BZX3</accession>
<evidence type="ECO:0000313" key="2">
    <source>
        <dbReference type="Proteomes" id="UP000489600"/>
    </source>
</evidence>
<dbReference type="Proteomes" id="UP000489600">
    <property type="component" value="Unassembled WGS sequence"/>
</dbReference>
<gene>
    <name evidence="1" type="ORF">ANE_LOCUS17406</name>
</gene>
<protein>
    <recommendedName>
        <fullName evidence="3">DUF1985 domain-containing protein</fullName>
    </recommendedName>
</protein>
<reference evidence="1" key="1">
    <citation type="submission" date="2019-07" db="EMBL/GenBank/DDBJ databases">
        <authorList>
            <person name="Dittberner H."/>
        </authorList>
    </citation>
    <scope>NUCLEOTIDE SEQUENCE [LARGE SCALE GENOMIC DNA]</scope>
</reference>
<dbReference type="OrthoDB" id="1108980at2759"/>
<evidence type="ECO:0008006" key="3">
    <source>
        <dbReference type="Google" id="ProtNLM"/>
    </source>
</evidence>
<keyword evidence="2" id="KW-1185">Reference proteome</keyword>
<comment type="caution">
    <text evidence="1">The sequence shown here is derived from an EMBL/GenBank/DDBJ whole genome shotgun (WGS) entry which is preliminary data.</text>
</comment>
<sequence>MTNIGRLHAALGDDVWRYILDSFVGVIVKFVDRQFTWSSKPVHYLLTHRLKTSKRHEIWSLVDNQPIRFSLCKFAAFTGMKTYLYEVAGEWDVDHSEFWGEMGVSVGDGPMWIELEKVISKCRS</sequence>
<name>A0A565BZX3_9BRAS</name>
<proteinExistence type="predicted"/>
<dbReference type="AlphaFoldDB" id="A0A565BZX3"/>
<evidence type="ECO:0000313" key="1">
    <source>
        <dbReference type="EMBL" id="VVB06962.1"/>
    </source>
</evidence>
<dbReference type="EMBL" id="CABITT030000006">
    <property type="protein sequence ID" value="VVB06962.1"/>
    <property type="molecule type" value="Genomic_DNA"/>
</dbReference>